<accession>A0AAJ1UBJ3</accession>
<evidence type="ECO:0000313" key="3">
    <source>
        <dbReference type="Proteomes" id="UP001227162"/>
    </source>
</evidence>
<protein>
    <submittedName>
        <fullName evidence="2">DUF2484 family protein</fullName>
    </submittedName>
</protein>
<reference evidence="2" key="1">
    <citation type="submission" date="2022-07" db="EMBL/GenBank/DDBJ databases">
        <authorList>
            <person name="Otstavnykh N."/>
            <person name="Isaeva M."/>
            <person name="Bystritskaya E."/>
        </authorList>
    </citation>
    <scope>NUCLEOTIDE SEQUENCE</scope>
    <source>
        <strain evidence="2">10Alg 79</strain>
    </source>
</reference>
<feature type="transmembrane region" description="Helical" evidence="1">
    <location>
        <begin position="30"/>
        <end position="47"/>
    </location>
</feature>
<dbReference type="Pfam" id="PF10658">
    <property type="entry name" value="DUF2484"/>
    <property type="match status" value="1"/>
</dbReference>
<feature type="transmembrane region" description="Helical" evidence="1">
    <location>
        <begin position="53"/>
        <end position="73"/>
    </location>
</feature>
<dbReference type="AlphaFoldDB" id="A0AAJ1UBJ3"/>
<organism evidence="2 3">
    <name type="scientific">Rhodalgimonas zhirmunskyi</name>
    <dbReference type="NCBI Taxonomy" id="2964767"/>
    <lineage>
        <taxon>Bacteria</taxon>
        <taxon>Pseudomonadati</taxon>
        <taxon>Pseudomonadota</taxon>
        <taxon>Alphaproteobacteria</taxon>
        <taxon>Rhodobacterales</taxon>
        <taxon>Roseobacteraceae</taxon>
        <taxon>Rhodalgimonas</taxon>
    </lineage>
</organism>
<name>A0AAJ1UBJ3_9RHOB</name>
<dbReference type="InterPro" id="IPR018919">
    <property type="entry name" value="DUF2484"/>
</dbReference>
<comment type="caution">
    <text evidence="2">The sequence shown here is derived from an EMBL/GenBank/DDBJ whole genome shotgun (WGS) entry which is preliminary data.</text>
</comment>
<sequence length="83" mass="9803">MKTSLMLLFVWLVVANVSGMLPSKDNHWRRAYVLLALFVPLIVYVFYENPWWVGLLAIVAAASVFRWPVIYFMRWVRRGLKSE</sequence>
<keyword evidence="3" id="KW-1185">Reference proteome</keyword>
<evidence type="ECO:0000256" key="1">
    <source>
        <dbReference type="SAM" id="Phobius"/>
    </source>
</evidence>
<dbReference type="Proteomes" id="UP001227162">
    <property type="component" value="Unassembled WGS sequence"/>
</dbReference>
<evidence type="ECO:0000313" key="2">
    <source>
        <dbReference type="EMBL" id="MDQ2095460.1"/>
    </source>
</evidence>
<keyword evidence="1" id="KW-0812">Transmembrane</keyword>
<gene>
    <name evidence="2" type="ORF">NOI20_15175</name>
</gene>
<feature type="transmembrane region" description="Helical" evidence="1">
    <location>
        <begin position="6"/>
        <end position="23"/>
    </location>
</feature>
<reference evidence="2" key="2">
    <citation type="submission" date="2023-04" db="EMBL/GenBank/DDBJ databases">
        <title>'Rhodoalgimonas zhirmunskyi' gen. nov., isolated from a red alga.</title>
        <authorList>
            <person name="Nedashkovskaya O.I."/>
            <person name="Otstavnykh N.Y."/>
            <person name="Bystritskaya E.P."/>
            <person name="Balabanova L.A."/>
            <person name="Isaeva M.P."/>
        </authorList>
    </citation>
    <scope>NUCLEOTIDE SEQUENCE</scope>
    <source>
        <strain evidence="2">10Alg 79</strain>
    </source>
</reference>
<keyword evidence="1" id="KW-0472">Membrane</keyword>
<keyword evidence="1" id="KW-1133">Transmembrane helix</keyword>
<dbReference type="EMBL" id="JANFFA010000004">
    <property type="protein sequence ID" value="MDQ2095460.1"/>
    <property type="molecule type" value="Genomic_DNA"/>
</dbReference>
<proteinExistence type="predicted"/>
<dbReference type="RefSeq" id="WP_317627077.1">
    <property type="nucleotide sequence ID" value="NZ_JANFFA010000004.1"/>
</dbReference>